<dbReference type="Proteomes" id="UP000249725">
    <property type="component" value="Unassembled WGS sequence"/>
</dbReference>
<proteinExistence type="predicted"/>
<dbReference type="AlphaFoldDB" id="A0A328AET1"/>
<evidence type="ECO:0000313" key="6">
    <source>
        <dbReference type="Proteomes" id="UP000249725"/>
    </source>
</evidence>
<keyword evidence="6" id="KW-1185">Reference proteome</keyword>
<dbReference type="PANTHER" id="PTHR46796:SF14">
    <property type="entry name" value="TRANSCRIPTIONAL REGULATORY PROTEIN"/>
    <property type="match status" value="1"/>
</dbReference>
<name>A0A328AET1_9CAUL</name>
<dbReference type="SUPFAM" id="SSF46689">
    <property type="entry name" value="Homeodomain-like"/>
    <property type="match status" value="2"/>
</dbReference>
<dbReference type="InterPro" id="IPR050204">
    <property type="entry name" value="AraC_XylS_family_regulators"/>
</dbReference>
<dbReference type="EMBL" id="QFYR01000002">
    <property type="protein sequence ID" value="RAK52716.1"/>
    <property type="molecule type" value="Genomic_DNA"/>
</dbReference>
<keyword evidence="1" id="KW-0805">Transcription regulation</keyword>
<dbReference type="InterPro" id="IPR018060">
    <property type="entry name" value="HTH_AraC"/>
</dbReference>
<sequence>MLQLLEPTPTPPPGALTLVNAHGLAALLDAARSAVEQDRDAARDCIDRALTLLRHDRPAAADLGGLAKWQVDKVSRFVAANLGAPIRVTDLAALARLSANHFSRRFRVSFQEGPLAYVARKRVEFAQRLMLSTPMPLAALALEAGFCDQAHFTRVFKRTTGACPRAWLRGQSIAAPVAA</sequence>
<organism evidence="5 6">
    <name type="scientific">Phenylobacterium deserti</name>
    <dbReference type="NCBI Taxonomy" id="1914756"/>
    <lineage>
        <taxon>Bacteria</taxon>
        <taxon>Pseudomonadati</taxon>
        <taxon>Pseudomonadota</taxon>
        <taxon>Alphaproteobacteria</taxon>
        <taxon>Caulobacterales</taxon>
        <taxon>Caulobacteraceae</taxon>
        <taxon>Phenylobacterium</taxon>
    </lineage>
</organism>
<protein>
    <submittedName>
        <fullName evidence="5">AraC family transcriptional regulator</fullName>
    </submittedName>
</protein>
<dbReference type="RefSeq" id="WP_111515001.1">
    <property type="nucleotide sequence ID" value="NZ_QFYR01000002.1"/>
</dbReference>
<dbReference type="Pfam" id="PF12833">
    <property type="entry name" value="HTH_18"/>
    <property type="match status" value="1"/>
</dbReference>
<evidence type="ECO:0000313" key="5">
    <source>
        <dbReference type="EMBL" id="RAK52716.1"/>
    </source>
</evidence>
<keyword evidence="3" id="KW-0804">Transcription</keyword>
<evidence type="ECO:0000256" key="3">
    <source>
        <dbReference type="ARBA" id="ARBA00023163"/>
    </source>
</evidence>
<evidence type="ECO:0000259" key="4">
    <source>
        <dbReference type="PROSITE" id="PS01124"/>
    </source>
</evidence>
<dbReference type="PANTHER" id="PTHR46796">
    <property type="entry name" value="HTH-TYPE TRANSCRIPTIONAL ACTIVATOR RHAS-RELATED"/>
    <property type="match status" value="1"/>
</dbReference>
<dbReference type="PROSITE" id="PS01124">
    <property type="entry name" value="HTH_ARAC_FAMILY_2"/>
    <property type="match status" value="1"/>
</dbReference>
<feature type="domain" description="HTH araC/xylS-type" evidence="4">
    <location>
        <begin position="72"/>
        <end position="170"/>
    </location>
</feature>
<evidence type="ECO:0000256" key="2">
    <source>
        <dbReference type="ARBA" id="ARBA00023125"/>
    </source>
</evidence>
<evidence type="ECO:0000256" key="1">
    <source>
        <dbReference type="ARBA" id="ARBA00023015"/>
    </source>
</evidence>
<dbReference type="Gene3D" id="1.10.10.60">
    <property type="entry name" value="Homeodomain-like"/>
    <property type="match status" value="1"/>
</dbReference>
<dbReference type="OrthoDB" id="7210843at2"/>
<dbReference type="GO" id="GO:0043565">
    <property type="term" value="F:sequence-specific DNA binding"/>
    <property type="evidence" value="ECO:0007669"/>
    <property type="project" value="InterPro"/>
</dbReference>
<keyword evidence="2" id="KW-0238">DNA-binding</keyword>
<accession>A0A328AET1</accession>
<dbReference type="SMART" id="SM00342">
    <property type="entry name" value="HTH_ARAC"/>
    <property type="match status" value="1"/>
</dbReference>
<gene>
    <name evidence="5" type="ORF">DJ018_11020</name>
</gene>
<comment type="caution">
    <text evidence="5">The sequence shown here is derived from an EMBL/GenBank/DDBJ whole genome shotgun (WGS) entry which is preliminary data.</text>
</comment>
<dbReference type="InterPro" id="IPR009057">
    <property type="entry name" value="Homeodomain-like_sf"/>
</dbReference>
<reference evidence="6" key="1">
    <citation type="submission" date="2018-05" db="EMBL/GenBank/DDBJ databases">
        <authorList>
            <person name="Li X."/>
        </authorList>
    </citation>
    <scope>NUCLEOTIDE SEQUENCE [LARGE SCALE GENOMIC DNA]</scope>
    <source>
        <strain evidence="6">YIM 73061</strain>
    </source>
</reference>
<dbReference type="GO" id="GO:0003700">
    <property type="term" value="F:DNA-binding transcription factor activity"/>
    <property type="evidence" value="ECO:0007669"/>
    <property type="project" value="InterPro"/>
</dbReference>